<comment type="similarity">
    <text evidence="2 9">Belongs to the alanine or glycine:cation symporter (AGCS) (TC 2.A.25) family.</text>
</comment>
<feature type="transmembrane region" description="Helical" evidence="9">
    <location>
        <begin position="145"/>
        <end position="165"/>
    </location>
</feature>
<gene>
    <name evidence="10" type="primary">alsT_3</name>
    <name evidence="10" type="ORF">VR7878_02796</name>
</gene>
<keyword evidence="3 9" id="KW-0813">Transport</keyword>
<dbReference type="InterPro" id="IPR001463">
    <property type="entry name" value="Na/Ala_symport"/>
</dbReference>
<dbReference type="Pfam" id="PF01235">
    <property type="entry name" value="Na_Ala_symp"/>
    <property type="match status" value="1"/>
</dbReference>
<evidence type="ECO:0000256" key="1">
    <source>
        <dbReference type="ARBA" id="ARBA00004651"/>
    </source>
</evidence>
<feature type="transmembrane region" description="Helical" evidence="9">
    <location>
        <begin position="238"/>
        <end position="265"/>
    </location>
</feature>
<evidence type="ECO:0000313" key="10">
    <source>
        <dbReference type="EMBL" id="SJN58357.1"/>
    </source>
</evidence>
<evidence type="ECO:0000313" key="11">
    <source>
        <dbReference type="Proteomes" id="UP000188276"/>
    </source>
</evidence>
<dbReference type="GO" id="GO:0005283">
    <property type="term" value="F:amino acid:sodium symporter activity"/>
    <property type="evidence" value="ECO:0007669"/>
    <property type="project" value="InterPro"/>
</dbReference>
<feature type="transmembrane region" description="Helical" evidence="9">
    <location>
        <begin position="212"/>
        <end position="232"/>
    </location>
</feature>
<evidence type="ECO:0000256" key="6">
    <source>
        <dbReference type="ARBA" id="ARBA00022847"/>
    </source>
</evidence>
<sequence length="455" mass="47696">MQDLQSIFSAIDSFIWGPPLLILLVGTGIYFTFSLGLLQFRHLPTALKLVFGRSSQAKTGDVSSFAALCTALSATIGTGNIVGVATAIKLGGPGALFWMWFAALFGMATKYAECLLAVKYRKTDEKGQMVGGPMYFLQDGVGSKLLATAFAVFAIGVAFFGIGTFPQVNAIVDASQLSFGVSREVAAAILTLLVTIVTIGGIQSISKVASKVVPTMALFYILACLSILIMQADQFVPAVLLVIQSAFTSTAATGGFAGATIMLAIQAGVARGVFSNESGLGSAPMAAAAAKTDSCVRQGLISMTGTFFDTILICTMTGLALIITNAWQGDLSGAAMTTHAFAVGLDSATVGPMLVSIGLIFFAFTTILGWNYYGERCVVFLFGTKGVLPYKLIFIALIASGAFLHLDLIWIIADIVNGLMAIPNLIGLLALRKVVIAETALFFRHGMMKSTPAEA</sequence>
<keyword evidence="7 9" id="KW-1133">Transmembrane helix</keyword>
<reference evidence="11" key="1">
    <citation type="submission" date="2017-02" db="EMBL/GenBank/DDBJ databases">
        <authorList>
            <person name="Rodrigo-Torres L."/>
            <person name="Arahal R.D."/>
            <person name="Lucena T."/>
        </authorList>
    </citation>
    <scope>NUCLEOTIDE SEQUENCE [LARGE SCALE GENOMIC DNA]</scope>
    <source>
        <strain evidence="11">CECT 7878</strain>
    </source>
</reference>
<dbReference type="Proteomes" id="UP000188276">
    <property type="component" value="Unassembled WGS sequence"/>
</dbReference>
<dbReference type="PANTHER" id="PTHR30330:SF3">
    <property type="entry name" value="TRANSCRIPTIONAL REGULATOR, LRP FAMILY"/>
    <property type="match status" value="1"/>
</dbReference>
<evidence type="ECO:0000256" key="5">
    <source>
        <dbReference type="ARBA" id="ARBA00022692"/>
    </source>
</evidence>
<keyword evidence="9" id="KW-0997">Cell inner membrane</keyword>
<evidence type="ECO:0000256" key="2">
    <source>
        <dbReference type="ARBA" id="ARBA00009261"/>
    </source>
</evidence>
<feature type="transmembrane region" description="Helical" evidence="9">
    <location>
        <begin position="20"/>
        <end position="41"/>
    </location>
</feature>
<name>A0A1R4LPT5_VIBR1</name>
<accession>A0A1R4LPT5</accession>
<feature type="transmembrane region" description="Helical" evidence="9">
    <location>
        <begin position="62"/>
        <end position="85"/>
    </location>
</feature>
<feature type="transmembrane region" description="Helical" evidence="9">
    <location>
        <begin position="307"/>
        <end position="328"/>
    </location>
</feature>
<feature type="transmembrane region" description="Helical" evidence="9">
    <location>
        <begin position="348"/>
        <end position="372"/>
    </location>
</feature>
<feature type="transmembrane region" description="Helical" evidence="9">
    <location>
        <begin position="97"/>
        <end position="118"/>
    </location>
</feature>
<keyword evidence="4" id="KW-1003">Cell membrane</keyword>
<dbReference type="FunFam" id="1.20.1740.10:FF:000004">
    <property type="entry name" value="Sodium:alanine symporter family protein"/>
    <property type="match status" value="1"/>
</dbReference>
<feature type="transmembrane region" description="Helical" evidence="9">
    <location>
        <begin position="185"/>
        <end position="205"/>
    </location>
</feature>
<keyword evidence="8 9" id="KW-0472">Membrane</keyword>
<dbReference type="PRINTS" id="PR00175">
    <property type="entry name" value="NAALASMPORT"/>
</dbReference>
<dbReference type="EMBL" id="FULE01000038">
    <property type="protein sequence ID" value="SJN58357.1"/>
    <property type="molecule type" value="Genomic_DNA"/>
</dbReference>
<evidence type="ECO:0000256" key="4">
    <source>
        <dbReference type="ARBA" id="ARBA00022475"/>
    </source>
</evidence>
<dbReference type="STRING" id="1123498.VR7878_02796"/>
<evidence type="ECO:0000256" key="7">
    <source>
        <dbReference type="ARBA" id="ARBA00022989"/>
    </source>
</evidence>
<comment type="subcellular location">
    <subcellularLocation>
        <location evidence="9">Cell inner membrane</location>
        <topology evidence="9">Multi-pass membrane protein</topology>
    </subcellularLocation>
    <subcellularLocation>
        <location evidence="1">Cell membrane</location>
        <topology evidence="1">Multi-pass membrane protein</topology>
    </subcellularLocation>
</comment>
<keyword evidence="6 9" id="KW-0769">Symport</keyword>
<dbReference type="OrthoDB" id="9806926at2"/>
<dbReference type="PANTHER" id="PTHR30330">
    <property type="entry name" value="AGSS FAMILY TRANSPORTER, SODIUM-ALANINE"/>
    <property type="match status" value="1"/>
</dbReference>
<dbReference type="NCBIfam" id="TIGR00835">
    <property type="entry name" value="agcS"/>
    <property type="match status" value="1"/>
</dbReference>
<dbReference type="GO" id="GO:0005886">
    <property type="term" value="C:plasma membrane"/>
    <property type="evidence" value="ECO:0007669"/>
    <property type="project" value="UniProtKB-SubCell"/>
</dbReference>
<dbReference type="RefSeq" id="WP_077336742.1">
    <property type="nucleotide sequence ID" value="NZ_FULE01000038.1"/>
</dbReference>
<proteinExistence type="inferred from homology"/>
<dbReference type="AlphaFoldDB" id="A0A1R4LPT5"/>
<organism evidence="10 11">
    <name type="scientific">Vibrio ruber (strain DSM 16370 / JCM 11486 / BCRC 17186 / CECT 7878 / LMG 23124 / VR1)</name>
    <dbReference type="NCBI Taxonomy" id="1123498"/>
    <lineage>
        <taxon>Bacteria</taxon>
        <taxon>Pseudomonadati</taxon>
        <taxon>Pseudomonadota</taxon>
        <taxon>Gammaproteobacteria</taxon>
        <taxon>Vibrionales</taxon>
        <taxon>Vibrionaceae</taxon>
        <taxon>Vibrio</taxon>
    </lineage>
</organism>
<protein>
    <submittedName>
        <fullName evidence="10">Amino-acid carrier protein AlsT</fullName>
    </submittedName>
</protein>
<evidence type="ECO:0000256" key="3">
    <source>
        <dbReference type="ARBA" id="ARBA00022448"/>
    </source>
</evidence>
<evidence type="ECO:0000256" key="9">
    <source>
        <dbReference type="RuleBase" id="RU363064"/>
    </source>
</evidence>
<keyword evidence="11" id="KW-1185">Reference proteome</keyword>
<keyword evidence="5 9" id="KW-0812">Transmembrane</keyword>
<evidence type="ECO:0000256" key="8">
    <source>
        <dbReference type="ARBA" id="ARBA00023136"/>
    </source>
</evidence>
<dbReference type="Gene3D" id="1.20.1740.10">
    <property type="entry name" value="Amino acid/polyamine transporter I"/>
    <property type="match status" value="1"/>
</dbReference>